<evidence type="ECO:0000259" key="20">
    <source>
        <dbReference type="PROSITE" id="PS50112"/>
    </source>
</evidence>
<dbReference type="Gene3D" id="3.40.50.2300">
    <property type="match status" value="2"/>
</dbReference>
<keyword evidence="6" id="KW-0808">Transferase</keyword>
<evidence type="ECO:0000259" key="22">
    <source>
        <dbReference type="PROSITE" id="PS50894"/>
    </source>
</evidence>
<comment type="subcellular location">
    <subcellularLocation>
        <location evidence="2">Cell membrane</location>
        <topology evidence="2">Multi-pass membrane protein</topology>
    </subcellularLocation>
</comment>
<dbReference type="PROSITE" id="PS50113">
    <property type="entry name" value="PAC"/>
    <property type="match status" value="2"/>
</dbReference>
<dbReference type="InterPro" id="IPR036890">
    <property type="entry name" value="HATPase_C_sf"/>
</dbReference>
<dbReference type="Gene3D" id="1.10.287.130">
    <property type="match status" value="1"/>
</dbReference>
<dbReference type="SMART" id="SM00448">
    <property type="entry name" value="REC"/>
    <property type="match status" value="2"/>
</dbReference>
<dbReference type="InterPro" id="IPR036097">
    <property type="entry name" value="HisK_dim/P_sf"/>
</dbReference>
<dbReference type="RefSeq" id="WP_018474993.1">
    <property type="nucleotide sequence ID" value="NZ_BMWX01000001.1"/>
</dbReference>
<dbReference type="InterPro" id="IPR013655">
    <property type="entry name" value="PAS_fold_3"/>
</dbReference>
<feature type="domain" description="Histidine kinase" evidence="18">
    <location>
        <begin position="680"/>
        <end position="903"/>
    </location>
</feature>
<keyword evidence="12" id="KW-0902">Two-component regulatory system</keyword>
<evidence type="ECO:0000259" key="21">
    <source>
        <dbReference type="PROSITE" id="PS50113"/>
    </source>
</evidence>
<evidence type="ECO:0000256" key="12">
    <source>
        <dbReference type="ARBA" id="ARBA00023012"/>
    </source>
</evidence>
<reference evidence="23" key="2">
    <citation type="submission" date="2020-09" db="EMBL/GenBank/DDBJ databases">
        <authorList>
            <person name="Sun Q."/>
            <person name="Kim S."/>
        </authorList>
    </citation>
    <scope>NUCLEOTIDE SEQUENCE</scope>
    <source>
        <strain evidence="23">KCTC 12368</strain>
    </source>
</reference>
<feature type="domain" description="Response regulatory" evidence="19">
    <location>
        <begin position="1062"/>
        <end position="1180"/>
    </location>
</feature>
<dbReference type="GO" id="GO:0006355">
    <property type="term" value="P:regulation of DNA-templated transcription"/>
    <property type="evidence" value="ECO:0007669"/>
    <property type="project" value="InterPro"/>
</dbReference>
<dbReference type="PRINTS" id="PR00344">
    <property type="entry name" value="BCTRLSENSOR"/>
</dbReference>
<dbReference type="InterPro" id="IPR001610">
    <property type="entry name" value="PAC"/>
</dbReference>
<feature type="modified residue" description="Phosphohistidine" evidence="16">
    <location>
        <position position="1252"/>
    </location>
</feature>
<dbReference type="PANTHER" id="PTHR45339:SF1">
    <property type="entry name" value="HYBRID SIGNAL TRANSDUCTION HISTIDINE KINASE J"/>
    <property type="match status" value="1"/>
</dbReference>
<dbReference type="InterPro" id="IPR008207">
    <property type="entry name" value="Sig_transdc_His_kin_Hpt_dom"/>
</dbReference>
<keyword evidence="13" id="KW-0472">Membrane</keyword>
<keyword evidence="7" id="KW-0812">Transmembrane</keyword>
<keyword evidence="5 17" id="KW-0597">Phosphoprotein</keyword>
<evidence type="ECO:0000259" key="19">
    <source>
        <dbReference type="PROSITE" id="PS50110"/>
    </source>
</evidence>
<feature type="modified residue" description="4-aspartylphosphate" evidence="17">
    <location>
        <position position="1113"/>
    </location>
</feature>
<evidence type="ECO:0000256" key="2">
    <source>
        <dbReference type="ARBA" id="ARBA00004651"/>
    </source>
</evidence>
<dbReference type="InterPro" id="IPR004358">
    <property type="entry name" value="Sig_transdc_His_kin-like_C"/>
</dbReference>
<dbReference type="PROSITE" id="PS50112">
    <property type="entry name" value="PAS"/>
    <property type="match status" value="2"/>
</dbReference>
<organism evidence="23 24">
    <name type="scientific">Echinicola pacifica</name>
    <dbReference type="NCBI Taxonomy" id="346377"/>
    <lineage>
        <taxon>Bacteria</taxon>
        <taxon>Pseudomonadati</taxon>
        <taxon>Bacteroidota</taxon>
        <taxon>Cytophagia</taxon>
        <taxon>Cytophagales</taxon>
        <taxon>Cyclobacteriaceae</taxon>
        <taxon>Echinicola</taxon>
    </lineage>
</organism>
<keyword evidence="8" id="KW-0547">Nucleotide-binding</keyword>
<keyword evidence="24" id="KW-1185">Reference proteome</keyword>
<dbReference type="Pfam" id="PF00512">
    <property type="entry name" value="HisKA"/>
    <property type="match status" value="1"/>
</dbReference>
<dbReference type="SMART" id="SM00091">
    <property type="entry name" value="PAS"/>
    <property type="match status" value="3"/>
</dbReference>
<evidence type="ECO:0000259" key="18">
    <source>
        <dbReference type="PROSITE" id="PS50109"/>
    </source>
</evidence>
<keyword evidence="11" id="KW-1133">Transmembrane helix</keyword>
<dbReference type="SUPFAM" id="SSF47384">
    <property type="entry name" value="Homodimeric domain of signal transducing histidine kinase"/>
    <property type="match status" value="1"/>
</dbReference>
<dbReference type="InterPro" id="IPR013656">
    <property type="entry name" value="PAS_4"/>
</dbReference>
<dbReference type="CDD" id="cd00130">
    <property type="entry name" value="PAS"/>
    <property type="match status" value="2"/>
</dbReference>
<dbReference type="GO" id="GO:0005524">
    <property type="term" value="F:ATP binding"/>
    <property type="evidence" value="ECO:0007669"/>
    <property type="project" value="UniProtKB-KW"/>
</dbReference>
<evidence type="ECO:0000256" key="16">
    <source>
        <dbReference type="PROSITE-ProRule" id="PRU00110"/>
    </source>
</evidence>
<dbReference type="InterPro" id="IPR003661">
    <property type="entry name" value="HisK_dim/P_dom"/>
</dbReference>
<dbReference type="EC" id="2.7.13.3" evidence="3"/>
<dbReference type="InterPro" id="IPR001789">
    <property type="entry name" value="Sig_transdc_resp-reg_receiver"/>
</dbReference>
<dbReference type="CDD" id="cd16922">
    <property type="entry name" value="HATPase_EvgS-ArcB-TorS-like"/>
    <property type="match status" value="1"/>
</dbReference>
<dbReference type="CDD" id="cd17546">
    <property type="entry name" value="REC_hyHK_CKI1_RcsC-like"/>
    <property type="match status" value="2"/>
</dbReference>
<evidence type="ECO:0000313" key="23">
    <source>
        <dbReference type="EMBL" id="GGZ13735.1"/>
    </source>
</evidence>
<evidence type="ECO:0000256" key="7">
    <source>
        <dbReference type="ARBA" id="ARBA00022692"/>
    </source>
</evidence>
<dbReference type="FunFam" id="1.10.287.130:FF:000002">
    <property type="entry name" value="Two-component osmosensing histidine kinase"/>
    <property type="match status" value="1"/>
</dbReference>
<comment type="caution">
    <text evidence="23">The sequence shown here is derived from an EMBL/GenBank/DDBJ whole genome shotgun (WGS) entry which is preliminary data.</text>
</comment>
<evidence type="ECO:0000256" key="4">
    <source>
        <dbReference type="ARBA" id="ARBA00022475"/>
    </source>
</evidence>
<evidence type="ECO:0000256" key="5">
    <source>
        <dbReference type="ARBA" id="ARBA00022553"/>
    </source>
</evidence>
<dbReference type="InterPro" id="IPR005467">
    <property type="entry name" value="His_kinase_dom"/>
</dbReference>
<accession>A0A918UJ71</accession>
<dbReference type="FunFam" id="3.30.565.10:FF:000010">
    <property type="entry name" value="Sensor histidine kinase RcsC"/>
    <property type="match status" value="1"/>
</dbReference>
<dbReference type="SMART" id="SM00086">
    <property type="entry name" value="PAC"/>
    <property type="match status" value="3"/>
</dbReference>
<dbReference type="Gene3D" id="3.30.565.10">
    <property type="entry name" value="Histidine kinase-like ATPase, C-terminal domain"/>
    <property type="match status" value="1"/>
</dbReference>
<dbReference type="Proteomes" id="UP000619457">
    <property type="component" value="Unassembled WGS sequence"/>
</dbReference>
<comment type="catalytic activity">
    <reaction evidence="1">
        <text>ATP + protein L-histidine = ADP + protein N-phospho-L-histidine.</text>
        <dbReference type="EC" id="2.7.13.3"/>
    </reaction>
</comment>
<dbReference type="NCBIfam" id="TIGR00229">
    <property type="entry name" value="sensory_box"/>
    <property type="match status" value="4"/>
</dbReference>
<dbReference type="CDD" id="cd00082">
    <property type="entry name" value="HisKA"/>
    <property type="match status" value="1"/>
</dbReference>
<dbReference type="InterPro" id="IPR036641">
    <property type="entry name" value="HPT_dom_sf"/>
</dbReference>
<dbReference type="InterPro" id="IPR000014">
    <property type="entry name" value="PAS"/>
</dbReference>
<dbReference type="SUPFAM" id="SSF55874">
    <property type="entry name" value="ATPase domain of HSP90 chaperone/DNA topoisomerase II/histidine kinase"/>
    <property type="match status" value="1"/>
</dbReference>
<dbReference type="PANTHER" id="PTHR45339">
    <property type="entry name" value="HYBRID SIGNAL TRANSDUCTION HISTIDINE KINASE J"/>
    <property type="match status" value="1"/>
</dbReference>
<gene>
    <name evidence="23" type="ORF">GCM10007049_01940</name>
</gene>
<dbReference type="GO" id="GO:0000155">
    <property type="term" value="F:phosphorelay sensor kinase activity"/>
    <property type="evidence" value="ECO:0007669"/>
    <property type="project" value="InterPro"/>
</dbReference>
<dbReference type="Pfam" id="PF08448">
    <property type="entry name" value="PAS_4"/>
    <property type="match status" value="1"/>
</dbReference>
<dbReference type="PROSITE" id="PS50109">
    <property type="entry name" value="HIS_KIN"/>
    <property type="match status" value="1"/>
</dbReference>
<dbReference type="PROSITE" id="PS50894">
    <property type="entry name" value="HPT"/>
    <property type="match status" value="1"/>
</dbReference>
<sequence>MKYIWTSGEAKKEDQLQLENLWRMAMMTCSCEQSILLVYINGSWRIFHQENLEEPSCKKFQVAMDRLMERYHSPIVLSEPDDLHDLGVEEAVFFPIDGKPIRGAFVAIGKLGMTSSSLAMMNLIVLEISEKLAVLNKYDLKFYLNWQFDNFFEKSIGMICAHDLEGKLLSVNSASARNLGYEVEEIIGKSLFDLIPKHHHPYLHQILIDIQKDKISKGTMKIRHKDGSSRIWVYNNLLQESPDGQEYVLGNALDITDRYRLEIEHERLKEMLEQTNKAARVGGWEVDMVNNKIFWTDITYEIYGLDRSFTPTIENSINFFKPGKSRKRIELAFDTALKFGKKYDLELELITAQGKEIWIRVVAIPEFKKGKCVRVYGAFQDITDRKTAEMEIVQTNRLLANVQKASTEISIVATGTDGIITVFNSGAEKILGYNAEDVIGKVNPSIFHVPEELEQRSKELSARFKREIKGMEIFTVVPETDGAELREWNFIRKKGEIIPVSLAVTAMRDDWGDVIGYLGIALNISERKAAENLLEDERARLSAFVKHAPAAVAMFDEEVRYIALSDRWKEEYRLEGEELLGKSHYEVFKNISPRWKTIHQRALKGEVISKSEEVWRPPGWKADQYLRWEVRPWHKHDGTIGGIMMLTQDITESCLQREKLKAAIVVAEEASSSKSEFLANMSHEIRTPLNGVIGFTDLVLKTDLTETQNQYLSIVHQSANVLLNIISDILDFSKIEAGKLELDIDKCDLYELTNQASDIITYDVHKKGLEMLLNIQSGIPRFIWVDSVRLKQVLVNLLGNATKFTQQGEIELKVEILSEIKELGQMRLRFSVRDTGIGIKPSKQAKIFEAFSQEDIGTTKKYGGTGLGLTISNSLLQLMDSQLALESVPEEGSTFYFDLTVQCEDGFPVDVEEVLGIDSVLIVDDNANNRLILEQMLSLKDIASAQAKDGIEALQLLKEGSVYDVILMDYNMPYLNGIETIRKIRENFDYQPIIFLHSSSDDEVIRKACRELDVRLRLVKPIKIQEMYRALQRVKQQEEMDVSSILPAKAESPRSVLAPGTKVMIVEDNEINLLLAKTVVADLAAEAIILEARNGLEAVEIFKKECPSLIFMDVQMPVMNGYKATEKIRELTDLPQPIILALTAGNVKGEREKTRESGMNDFISKPFVESDLITLLKKWQLFTEPKLPAKTVDIPELKFEIEKFTAFLGLYQSDQKVIKDLLNSGLREMKHSKIELSKMMDKKAGDIILASHRLYGSASTLQMDSLADLALQIEHLEVFDFTNESHVQKMNQMVRLLDLGIASLAAYIASIDKE</sequence>
<dbReference type="EMBL" id="BMWX01000001">
    <property type="protein sequence ID" value="GGZ13735.1"/>
    <property type="molecule type" value="Genomic_DNA"/>
</dbReference>
<evidence type="ECO:0000256" key="17">
    <source>
        <dbReference type="PROSITE-ProRule" id="PRU00169"/>
    </source>
</evidence>
<name>A0A918UJ71_9BACT</name>
<proteinExistence type="predicted"/>
<feature type="domain" description="HPt" evidence="22">
    <location>
        <begin position="1210"/>
        <end position="1311"/>
    </location>
</feature>
<dbReference type="InterPro" id="IPR000700">
    <property type="entry name" value="PAS-assoc_C"/>
</dbReference>
<evidence type="ECO:0000256" key="3">
    <source>
        <dbReference type="ARBA" id="ARBA00012438"/>
    </source>
</evidence>
<feature type="domain" description="Response regulatory" evidence="19">
    <location>
        <begin position="919"/>
        <end position="1035"/>
    </location>
</feature>
<evidence type="ECO:0000256" key="6">
    <source>
        <dbReference type="ARBA" id="ARBA00022679"/>
    </source>
</evidence>
<feature type="modified residue" description="4-aspartylphosphate" evidence="17">
    <location>
        <position position="969"/>
    </location>
</feature>
<keyword evidence="10" id="KW-0067">ATP-binding</keyword>
<dbReference type="Pfam" id="PF00989">
    <property type="entry name" value="PAS"/>
    <property type="match status" value="1"/>
</dbReference>
<protein>
    <recommendedName>
        <fullName evidence="15">Sensory/regulatory protein RpfC</fullName>
        <ecNumber evidence="3">2.7.13.3</ecNumber>
    </recommendedName>
</protein>
<evidence type="ECO:0000256" key="15">
    <source>
        <dbReference type="ARBA" id="ARBA00068150"/>
    </source>
</evidence>
<evidence type="ECO:0000256" key="13">
    <source>
        <dbReference type="ARBA" id="ARBA00023136"/>
    </source>
</evidence>
<dbReference type="Gene3D" id="3.30.450.20">
    <property type="entry name" value="PAS domain"/>
    <property type="match status" value="4"/>
</dbReference>
<dbReference type="SMART" id="SM00387">
    <property type="entry name" value="HATPase_c"/>
    <property type="match status" value="1"/>
</dbReference>
<evidence type="ECO:0000256" key="14">
    <source>
        <dbReference type="ARBA" id="ARBA00064003"/>
    </source>
</evidence>
<dbReference type="InterPro" id="IPR035965">
    <property type="entry name" value="PAS-like_dom_sf"/>
</dbReference>
<feature type="domain" description="PAC" evidence="21">
    <location>
        <begin position="343"/>
        <end position="394"/>
    </location>
</feature>
<dbReference type="Pfam" id="PF08447">
    <property type="entry name" value="PAS_3"/>
    <property type="match status" value="1"/>
</dbReference>
<dbReference type="Pfam" id="PF13426">
    <property type="entry name" value="PAS_9"/>
    <property type="match status" value="1"/>
</dbReference>
<evidence type="ECO:0000256" key="8">
    <source>
        <dbReference type="ARBA" id="ARBA00022741"/>
    </source>
</evidence>
<feature type="domain" description="PAS" evidence="20">
    <location>
        <begin position="163"/>
        <end position="214"/>
    </location>
</feature>
<evidence type="ECO:0000313" key="24">
    <source>
        <dbReference type="Proteomes" id="UP000619457"/>
    </source>
</evidence>
<reference evidence="23" key="1">
    <citation type="journal article" date="2014" name="Int. J. Syst. Evol. Microbiol.">
        <title>Complete genome sequence of Corynebacterium casei LMG S-19264T (=DSM 44701T), isolated from a smear-ripened cheese.</title>
        <authorList>
            <consortium name="US DOE Joint Genome Institute (JGI-PGF)"/>
            <person name="Walter F."/>
            <person name="Albersmeier A."/>
            <person name="Kalinowski J."/>
            <person name="Ruckert C."/>
        </authorList>
    </citation>
    <scope>NUCLEOTIDE SEQUENCE</scope>
    <source>
        <strain evidence="23">KCTC 12368</strain>
    </source>
</reference>
<dbReference type="InterPro" id="IPR013767">
    <property type="entry name" value="PAS_fold"/>
</dbReference>
<dbReference type="Pfam" id="PF02518">
    <property type="entry name" value="HATPase_c"/>
    <property type="match status" value="1"/>
</dbReference>
<dbReference type="GO" id="GO:0005886">
    <property type="term" value="C:plasma membrane"/>
    <property type="evidence" value="ECO:0007669"/>
    <property type="project" value="UniProtKB-SubCell"/>
</dbReference>
<keyword evidence="4" id="KW-1003">Cell membrane</keyword>
<feature type="domain" description="PAS" evidence="20">
    <location>
        <begin position="394"/>
        <end position="467"/>
    </location>
</feature>
<comment type="subunit">
    <text evidence="14">At low DSF concentrations, interacts with RpfF.</text>
</comment>
<dbReference type="Pfam" id="PF00072">
    <property type="entry name" value="Response_reg"/>
    <property type="match status" value="2"/>
</dbReference>
<dbReference type="SUPFAM" id="SSF52172">
    <property type="entry name" value="CheY-like"/>
    <property type="match status" value="2"/>
</dbReference>
<evidence type="ECO:0000256" key="11">
    <source>
        <dbReference type="ARBA" id="ARBA00022989"/>
    </source>
</evidence>
<keyword evidence="9" id="KW-0418">Kinase</keyword>
<dbReference type="PROSITE" id="PS50110">
    <property type="entry name" value="RESPONSE_REGULATORY"/>
    <property type="match status" value="2"/>
</dbReference>
<dbReference type="SMART" id="SM00388">
    <property type="entry name" value="HisKA"/>
    <property type="match status" value="1"/>
</dbReference>
<evidence type="ECO:0000256" key="10">
    <source>
        <dbReference type="ARBA" id="ARBA00022840"/>
    </source>
</evidence>
<dbReference type="SUPFAM" id="SSF47226">
    <property type="entry name" value="Histidine-containing phosphotransfer domain, HPT domain"/>
    <property type="match status" value="1"/>
</dbReference>
<feature type="domain" description="PAC" evidence="21">
    <location>
        <begin position="484"/>
        <end position="536"/>
    </location>
</feature>
<dbReference type="InterPro" id="IPR011006">
    <property type="entry name" value="CheY-like_superfamily"/>
</dbReference>
<dbReference type="InterPro" id="IPR003594">
    <property type="entry name" value="HATPase_dom"/>
</dbReference>
<evidence type="ECO:0000256" key="9">
    <source>
        <dbReference type="ARBA" id="ARBA00022777"/>
    </source>
</evidence>
<dbReference type="SUPFAM" id="SSF55785">
    <property type="entry name" value="PYP-like sensor domain (PAS domain)"/>
    <property type="match status" value="4"/>
</dbReference>
<evidence type="ECO:0000256" key="1">
    <source>
        <dbReference type="ARBA" id="ARBA00000085"/>
    </source>
</evidence>